<proteinExistence type="predicted"/>
<evidence type="ECO:0000313" key="2">
    <source>
        <dbReference type="Proteomes" id="UP001434883"/>
    </source>
</evidence>
<reference evidence="1 2" key="1">
    <citation type="submission" date="2021-06" db="EMBL/GenBank/DDBJ databases">
        <authorList>
            <person name="Palmer J.M."/>
        </authorList>
    </citation>
    <scope>NUCLEOTIDE SEQUENCE [LARGE SCALE GENOMIC DNA]</scope>
    <source>
        <strain evidence="1 2">XC_2019</strain>
        <tissue evidence="1">Muscle</tissue>
    </source>
</reference>
<evidence type="ECO:0000313" key="1">
    <source>
        <dbReference type="EMBL" id="MEQ2216146.1"/>
    </source>
</evidence>
<dbReference type="EMBL" id="JAHRIN010069649">
    <property type="protein sequence ID" value="MEQ2216146.1"/>
    <property type="molecule type" value="Genomic_DNA"/>
</dbReference>
<name>A0ABV0S7R1_9TELE</name>
<protein>
    <submittedName>
        <fullName evidence="1">Uncharacterized protein</fullName>
    </submittedName>
</protein>
<accession>A0ABV0S7R1</accession>
<feature type="non-terminal residue" evidence="1">
    <location>
        <position position="1"/>
    </location>
</feature>
<keyword evidence="2" id="KW-1185">Reference proteome</keyword>
<gene>
    <name evidence="1" type="ORF">XENOCAPTIV_011350</name>
</gene>
<sequence>NAPLTESSGCFIPSSHISSCFLSLSAYSVFQQRQQQWNQQSRKGNRVQHQAERSPPEILHKTGARRLCQLLAALSPWPWAKRLLRLHQQSSAGGALQQPPNQRVSRLNVTLTSSVVF</sequence>
<dbReference type="Proteomes" id="UP001434883">
    <property type="component" value="Unassembled WGS sequence"/>
</dbReference>
<organism evidence="1 2">
    <name type="scientific">Xenoophorus captivus</name>
    <dbReference type="NCBI Taxonomy" id="1517983"/>
    <lineage>
        <taxon>Eukaryota</taxon>
        <taxon>Metazoa</taxon>
        <taxon>Chordata</taxon>
        <taxon>Craniata</taxon>
        <taxon>Vertebrata</taxon>
        <taxon>Euteleostomi</taxon>
        <taxon>Actinopterygii</taxon>
        <taxon>Neopterygii</taxon>
        <taxon>Teleostei</taxon>
        <taxon>Neoteleostei</taxon>
        <taxon>Acanthomorphata</taxon>
        <taxon>Ovalentaria</taxon>
        <taxon>Atherinomorphae</taxon>
        <taxon>Cyprinodontiformes</taxon>
        <taxon>Goodeidae</taxon>
        <taxon>Xenoophorus</taxon>
    </lineage>
</organism>
<comment type="caution">
    <text evidence="1">The sequence shown here is derived from an EMBL/GenBank/DDBJ whole genome shotgun (WGS) entry which is preliminary data.</text>
</comment>